<reference evidence="2" key="1">
    <citation type="submission" date="2019-08" db="EMBL/GenBank/DDBJ databases">
        <authorList>
            <person name="Kucharzyk K."/>
            <person name="Murdoch R.W."/>
            <person name="Higgins S."/>
            <person name="Loffler F."/>
        </authorList>
    </citation>
    <scope>NUCLEOTIDE SEQUENCE</scope>
</reference>
<gene>
    <name evidence="2" type="ORF">SDC9_66755</name>
</gene>
<keyword evidence="1" id="KW-0175">Coiled coil</keyword>
<feature type="coiled-coil region" evidence="1">
    <location>
        <begin position="24"/>
        <end position="51"/>
    </location>
</feature>
<accession>A0A644XVT4</accession>
<organism evidence="2">
    <name type="scientific">bioreactor metagenome</name>
    <dbReference type="NCBI Taxonomy" id="1076179"/>
    <lineage>
        <taxon>unclassified sequences</taxon>
        <taxon>metagenomes</taxon>
        <taxon>ecological metagenomes</taxon>
    </lineage>
</organism>
<name>A0A644XVT4_9ZZZZ</name>
<comment type="caution">
    <text evidence="2">The sequence shown here is derived from an EMBL/GenBank/DDBJ whole genome shotgun (WGS) entry which is preliminary data.</text>
</comment>
<proteinExistence type="predicted"/>
<dbReference type="AlphaFoldDB" id="A0A644XVT4"/>
<dbReference type="EMBL" id="VSSQ01003359">
    <property type="protein sequence ID" value="MPM20326.1"/>
    <property type="molecule type" value="Genomic_DNA"/>
</dbReference>
<evidence type="ECO:0000256" key="1">
    <source>
        <dbReference type="SAM" id="Coils"/>
    </source>
</evidence>
<sequence>MKNNELVEQLKSAQRSLNLWAFEADRLQKEADIAARRKKDFESQVQLLKEKIAEAKE</sequence>
<evidence type="ECO:0000313" key="2">
    <source>
        <dbReference type="EMBL" id="MPM20326.1"/>
    </source>
</evidence>
<protein>
    <submittedName>
        <fullName evidence="2">Uncharacterized protein</fullName>
    </submittedName>
</protein>